<dbReference type="AlphaFoldDB" id="A0A3Q3EHF8"/>
<keyword evidence="5 11" id="KW-0297">G-protein coupled receptor</keyword>
<organism evidence="15 16">
    <name type="scientific">Labrus bergylta</name>
    <name type="common">ballan wrasse</name>
    <dbReference type="NCBI Taxonomy" id="56723"/>
    <lineage>
        <taxon>Eukaryota</taxon>
        <taxon>Metazoa</taxon>
        <taxon>Chordata</taxon>
        <taxon>Craniata</taxon>
        <taxon>Vertebrata</taxon>
        <taxon>Euteleostomi</taxon>
        <taxon>Actinopterygii</taxon>
        <taxon>Neopterygii</taxon>
        <taxon>Teleostei</taxon>
        <taxon>Neoteleostei</taxon>
        <taxon>Acanthomorphata</taxon>
        <taxon>Eupercaria</taxon>
        <taxon>Labriformes</taxon>
        <taxon>Labridae</taxon>
        <taxon>Labrus</taxon>
    </lineage>
</organism>
<evidence type="ECO:0000256" key="5">
    <source>
        <dbReference type="ARBA" id="ARBA00023040"/>
    </source>
</evidence>
<evidence type="ECO:0000256" key="8">
    <source>
        <dbReference type="ARBA" id="ARBA00023170"/>
    </source>
</evidence>
<dbReference type="GO" id="GO:0006955">
    <property type="term" value="P:immune response"/>
    <property type="evidence" value="ECO:0007669"/>
    <property type="project" value="TreeGrafter"/>
</dbReference>
<keyword evidence="7" id="KW-1015">Disulfide bond</keyword>
<feature type="transmembrane region" description="Helical" evidence="13">
    <location>
        <begin position="70"/>
        <end position="94"/>
    </location>
</feature>
<evidence type="ECO:0000256" key="3">
    <source>
        <dbReference type="ARBA" id="ARBA00022692"/>
    </source>
</evidence>
<evidence type="ECO:0000256" key="9">
    <source>
        <dbReference type="ARBA" id="ARBA00023180"/>
    </source>
</evidence>
<dbReference type="GO" id="GO:0016493">
    <property type="term" value="F:C-C chemokine receptor activity"/>
    <property type="evidence" value="ECO:0007669"/>
    <property type="project" value="TreeGrafter"/>
</dbReference>
<keyword evidence="9" id="KW-0325">Glycoprotein</keyword>
<reference evidence="15" key="1">
    <citation type="submission" date="2025-08" db="UniProtKB">
        <authorList>
            <consortium name="Ensembl"/>
        </authorList>
    </citation>
    <scope>IDENTIFICATION</scope>
</reference>
<feature type="transmembrane region" description="Helical" evidence="13">
    <location>
        <begin position="239"/>
        <end position="261"/>
    </location>
</feature>
<comment type="similarity">
    <text evidence="11">Belongs to the G-protein coupled receptor 1 family.</text>
</comment>
<feature type="region of interest" description="Disordered" evidence="12">
    <location>
        <begin position="1"/>
        <end position="22"/>
    </location>
</feature>
<dbReference type="PANTHER" id="PTHR10489:SF957">
    <property type="entry name" value="B2 BRADYKININ RECEPTOR"/>
    <property type="match status" value="1"/>
</dbReference>
<keyword evidence="2" id="KW-1003">Cell membrane</keyword>
<dbReference type="STRING" id="56723.ENSLBEP00000005521"/>
<feature type="compositionally biased region" description="Polar residues" evidence="12">
    <location>
        <begin position="1"/>
        <end position="20"/>
    </location>
</feature>
<dbReference type="GeneTree" id="ENSGT01130000278308"/>
<evidence type="ECO:0000256" key="6">
    <source>
        <dbReference type="ARBA" id="ARBA00023136"/>
    </source>
</evidence>
<reference evidence="15" key="2">
    <citation type="submission" date="2025-09" db="UniProtKB">
        <authorList>
            <consortium name="Ensembl"/>
        </authorList>
    </citation>
    <scope>IDENTIFICATION</scope>
</reference>
<feature type="transmembrane region" description="Helical" evidence="13">
    <location>
        <begin position="194"/>
        <end position="218"/>
    </location>
</feature>
<name>A0A3Q3EHF8_9LABR</name>
<evidence type="ECO:0000256" key="10">
    <source>
        <dbReference type="ARBA" id="ARBA00023224"/>
    </source>
</evidence>
<dbReference type="InParanoid" id="A0A3Q3EHF8"/>
<evidence type="ECO:0000313" key="16">
    <source>
        <dbReference type="Proteomes" id="UP000261660"/>
    </source>
</evidence>
<dbReference type="PANTHER" id="PTHR10489">
    <property type="entry name" value="CELL ADHESION MOLECULE"/>
    <property type="match status" value="1"/>
</dbReference>
<proteinExistence type="inferred from homology"/>
<dbReference type="GO" id="GO:0019957">
    <property type="term" value="F:C-C chemokine binding"/>
    <property type="evidence" value="ECO:0007669"/>
    <property type="project" value="TreeGrafter"/>
</dbReference>
<keyword evidence="8 11" id="KW-0675">Receptor</keyword>
<evidence type="ECO:0000259" key="14">
    <source>
        <dbReference type="PROSITE" id="PS50262"/>
    </source>
</evidence>
<evidence type="ECO:0000256" key="4">
    <source>
        <dbReference type="ARBA" id="ARBA00022989"/>
    </source>
</evidence>
<evidence type="ECO:0000256" key="2">
    <source>
        <dbReference type="ARBA" id="ARBA00022475"/>
    </source>
</evidence>
<dbReference type="PRINTS" id="PR00237">
    <property type="entry name" value="GPCRRHODOPSN"/>
</dbReference>
<dbReference type="InterPro" id="IPR000276">
    <property type="entry name" value="GPCR_Rhodpsn"/>
</dbReference>
<dbReference type="InterPro" id="IPR050119">
    <property type="entry name" value="CCR1-9-like"/>
</dbReference>
<dbReference type="GO" id="GO:0004947">
    <property type="term" value="F:bradykinin receptor activity"/>
    <property type="evidence" value="ECO:0007669"/>
    <property type="project" value="InterPro"/>
</dbReference>
<dbReference type="InterPro" id="IPR017452">
    <property type="entry name" value="GPCR_Rhodpsn_7TM"/>
</dbReference>
<evidence type="ECO:0000256" key="1">
    <source>
        <dbReference type="ARBA" id="ARBA00004651"/>
    </source>
</evidence>
<dbReference type="GO" id="GO:0007204">
    <property type="term" value="P:positive regulation of cytosolic calcium ion concentration"/>
    <property type="evidence" value="ECO:0007669"/>
    <property type="project" value="TreeGrafter"/>
</dbReference>
<accession>A0A3Q3EHF8</accession>
<evidence type="ECO:0000256" key="13">
    <source>
        <dbReference type="SAM" id="Phobius"/>
    </source>
</evidence>
<keyword evidence="16" id="KW-1185">Reference proteome</keyword>
<dbReference type="InterPro" id="IPR000496">
    <property type="entry name" value="Brdyknn_rcpt"/>
</dbReference>
<feature type="transmembrane region" description="Helical" evidence="13">
    <location>
        <begin position="152"/>
        <end position="174"/>
    </location>
</feature>
<evidence type="ECO:0000256" key="12">
    <source>
        <dbReference type="SAM" id="MobiDB-lite"/>
    </source>
</evidence>
<sequence>MSLLQSSNATPNGDQNTTNGSDRHPENLPEWFMAAIPVYILLISIFGIVLNVFILMVFCFHKKACTVAEIYLSNLAAADLFLVACLPFWAAYIIKDYDWPFNGPMCKLVSLSITTNTYCSIYFLVLISIDRFVALVHPLSNTRMRRPKFAKLGCLLVWVFDFLLSIPMLMYRKLKLDEGNNTLCSFEFPTETVYLLYEGTISLFIFIIPIFIIFFCTYKIVRGLNARLNSQKTEQKATTLVLAVLLAFLICWVPFHLVRIVELVLVLKPLAVRTAVDTCRMIFLYLGFFNSVLNPVLYVIVGKKFRKKAKELFSQWSPVTLRNDYTSSEVLRSMKTVEVSN</sequence>
<evidence type="ECO:0000313" key="15">
    <source>
        <dbReference type="Ensembl" id="ENSLBEP00000005521.1"/>
    </source>
</evidence>
<feature type="domain" description="G-protein coupled receptors family 1 profile" evidence="14">
    <location>
        <begin position="50"/>
        <end position="298"/>
    </location>
</feature>
<keyword evidence="3 11" id="KW-0812">Transmembrane</keyword>
<dbReference type="PROSITE" id="PS50262">
    <property type="entry name" value="G_PROTEIN_RECEP_F1_2"/>
    <property type="match status" value="1"/>
</dbReference>
<keyword evidence="4 13" id="KW-1133">Transmembrane helix</keyword>
<dbReference type="Ensembl" id="ENSLBET00000005806.1">
    <property type="protein sequence ID" value="ENSLBEP00000005521.1"/>
    <property type="gene ID" value="ENSLBEG00000004250.1"/>
</dbReference>
<dbReference type="Gene3D" id="1.20.1070.10">
    <property type="entry name" value="Rhodopsin 7-helix transmembrane proteins"/>
    <property type="match status" value="1"/>
</dbReference>
<feature type="transmembrane region" description="Helical" evidence="13">
    <location>
        <begin position="31"/>
        <end position="58"/>
    </location>
</feature>
<evidence type="ECO:0000256" key="7">
    <source>
        <dbReference type="ARBA" id="ARBA00023157"/>
    </source>
</evidence>
<dbReference type="Proteomes" id="UP000261660">
    <property type="component" value="Unplaced"/>
</dbReference>
<keyword evidence="6 13" id="KW-0472">Membrane</keyword>
<dbReference type="Pfam" id="PF00001">
    <property type="entry name" value="7tm_1"/>
    <property type="match status" value="1"/>
</dbReference>
<dbReference type="GO" id="GO:0060326">
    <property type="term" value="P:cell chemotaxis"/>
    <property type="evidence" value="ECO:0007669"/>
    <property type="project" value="TreeGrafter"/>
</dbReference>
<dbReference type="GO" id="GO:0009897">
    <property type="term" value="C:external side of plasma membrane"/>
    <property type="evidence" value="ECO:0007669"/>
    <property type="project" value="TreeGrafter"/>
</dbReference>
<protein>
    <submittedName>
        <fullName evidence="15">Bradykinin receptor B2</fullName>
    </submittedName>
</protein>
<keyword evidence="10 11" id="KW-0807">Transducer</keyword>
<dbReference type="PRINTS" id="PR00425">
    <property type="entry name" value="BRADYKININR"/>
</dbReference>
<dbReference type="PROSITE" id="PS00237">
    <property type="entry name" value="G_PROTEIN_RECEP_F1_1"/>
    <property type="match status" value="1"/>
</dbReference>
<evidence type="ECO:0000256" key="11">
    <source>
        <dbReference type="RuleBase" id="RU000688"/>
    </source>
</evidence>
<dbReference type="OrthoDB" id="6076970at2759"/>
<dbReference type="SUPFAM" id="SSF81321">
    <property type="entry name" value="Family A G protein-coupled receptor-like"/>
    <property type="match status" value="1"/>
</dbReference>
<dbReference type="GO" id="GO:0019722">
    <property type="term" value="P:calcium-mediated signaling"/>
    <property type="evidence" value="ECO:0007669"/>
    <property type="project" value="TreeGrafter"/>
</dbReference>
<comment type="subcellular location">
    <subcellularLocation>
        <location evidence="1">Cell membrane</location>
        <topology evidence="1">Multi-pass membrane protein</topology>
    </subcellularLocation>
</comment>
<feature type="transmembrane region" description="Helical" evidence="13">
    <location>
        <begin position="281"/>
        <end position="301"/>
    </location>
</feature>